<protein>
    <submittedName>
        <fullName evidence="1">Uncharacterized protein</fullName>
    </submittedName>
</protein>
<dbReference type="STRING" id="1134406.ADN00_15225"/>
<evidence type="ECO:0000313" key="1">
    <source>
        <dbReference type="EMBL" id="KPL72182.1"/>
    </source>
</evidence>
<evidence type="ECO:0000313" key="2">
    <source>
        <dbReference type="Proteomes" id="UP000050417"/>
    </source>
</evidence>
<keyword evidence="2" id="KW-1185">Reference proteome</keyword>
<comment type="caution">
    <text evidence="1">The sequence shown here is derived from an EMBL/GenBank/DDBJ whole genome shotgun (WGS) entry which is preliminary data.</text>
</comment>
<name>A0A0P6WQ21_9CHLR</name>
<dbReference type="Proteomes" id="UP000050417">
    <property type="component" value="Unassembled WGS sequence"/>
</dbReference>
<dbReference type="RefSeq" id="WP_075063893.1">
    <property type="nucleotide sequence ID" value="NZ_LGCL01000039.1"/>
</dbReference>
<gene>
    <name evidence="1" type="ORF">ADN00_15225</name>
</gene>
<proteinExistence type="predicted"/>
<accession>A0A0P6WQ21</accession>
<organism evidence="1 2">
    <name type="scientific">Ornatilinea apprima</name>
    <dbReference type="NCBI Taxonomy" id="1134406"/>
    <lineage>
        <taxon>Bacteria</taxon>
        <taxon>Bacillati</taxon>
        <taxon>Chloroflexota</taxon>
        <taxon>Anaerolineae</taxon>
        <taxon>Anaerolineales</taxon>
        <taxon>Anaerolineaceae</taxon>
        <taxon>Ornatilinea</taxon>
    </lineage>
</organism>
<sequence length="110" mass="12508">MKTPAGKECRFFFGDYYRGRNREECRLIGNQPRPHHWTPDLCASCPVPGIVLANSCEHMRLEATVKRKFLGLKRVVEVSAFCEKTNRAVAEPYIGCGECHPLPDVFIDKP</sequence>
<reference evidence="1 2" key="1">
    <citation type="submission" date="2015-07" db="EMBL/GenBank/DDBJ databases">
        <title>Genome sequence of Ornatilinea apprima DSM 23815.</title>
        <authorList>
            <person name="Hemp J."/>
            <person name="Ward L.M."/>
            <person name="Pace L.A."/>
            <person name="Fischer W.W."/>
        </authorList>
    </citation>
    <scope>NUCLEOTIDE SEQUENCE [LARGE SCALE GENOMIC DNA]</scope>
    <source>
        <strain evidence="1 2">P3M-1</strain>
    </source>
</reference>
<dbReference type="AlphaFoldDB" id="A0A0P6WQ21"/>
<dbReference type="EMBL" id="LGCL01000039">
    <property type="protein sequence ID" value="KPL72182.1"/>
    <property type="molecule type" value="Genomic_DNA"/>
</dbReference>
<dbReference type="OrthoDB" id="163567at2"/>